<evidence type="ECO:0000313" key="3">
    <source>
        <dbReference type="Proteomes" id="UP000292307"/>
    </source>
</evidence>
<dbReference type="Proteomes" id="UP000628442">
    <property type="component" value="Unassembled WGS sequence"/>
</dbReference>
<proteinExistence type="predicted"/>
<protein>
    <recommendedName>
        <fullName evidence="5">DUF2184 domain-containing protein</fullName>
    </recommendedName>
</protein>
<sequence>MARLIRNTAILAKLEATYGVDALPTGAANALLVSNLSISPLSADSVERDIIRPYLGNSEQLLGSRHVEMGFDVELVGSGTAGTAPAWGPLMRAIGFAETITAGIRVDYTPISTGFESATIYWYDDGVLHKGLGARGTATLDLSVGKKPVISFKFVAIDGGISAAAMPSTTLTAWRVPQIVVDANSGDLTFDATHATATAPALVGGQQYPSQGLTVDLGIAAQFQSLLGGESVPITDRKVSGSVQLDLTAAQEVTFMANVKAAALTSLGVQHGTVVNDRVMVFMPAVQLTEPTKAELNGSRMCAYKLRMLPASGNDEFRITTSF</sequence>
<gene>
    <name evidence="2" type="ORF">EYF70_22515</name>
    <name evidence="1" type="ORF">GCM10007387_57800</name>
</gene>
<reference evidence="1" key="3">
    <citation type="submission" date="2022-12" db="EMBL/GenBank/DDBJ databases">
        <authorList>
            <person name="Sun Q."/>
            <person name="Kim S."/>
        </authorList>
    </citation>
    <scope>NUCLEOTIDE SEQUENCE</scope>
    <source>
        <strain evidence="1">KCTC 12343</strain>
    </source>
</reference>
<evidence type="ECO:0000313" key="1">
    <source>
        <dbReference type="EMBL" id="GGY68057.1"/>
    </source>
</evidence>
<evidence type="ECO:0000313" key="2">
    <source>
        <dbReference type="EMBL" id="QBI03289.1"/>
    </source>
</evidence>
<reference evidence="2 3" key="2">
    <citation type="submission" date="2019-02" db="EMBL/GenBank/DDBJ databases">
        <title>Draft Genome Sequences of Six Type Strains of the Genus Massilia.</title>
        <authorList>
            <person name="Miess H."/>
            <person name="Frediansyhah A."/>
            <person name="Gross H."/>
        </authorList>
    </citation>
    <scope>NUCLEOTIDE SEQUENCE [LARGE SCALE GENOMIC DNA]</scope>
    <source>
        <strain evidence="2 3">DSM 17472</strain>
    </source>
</reference>
<organism evidence="1 4">
    <name type="scientific">Pseudoduganella albidiflava</name>
    <dbReference type="NCBI Taxonomy" id="321983"/>
    <lineage>
        <taxon>Bacteria</taxon>
        <taxon>Pseudomonadati</taxon>
        <taxon>Pseudomonadota</taxon>
        <taxon>Betaproteobacteria</taxon>
        <taxon>Burkholderiales</taxon>
        <taxon>Oxalobacteraceae</taxon>
        <taxon>Telluria group</taxon>
        <taxon>Pseudoduganella</taxon>
    </lineage>
</organism>
<name>A0A411X2S4_9BURK</name>
<dbReference type="EMBL" id="CP036401">
    <property type="protein sequence ID" value="QBI03289.1"/>
    <property type="molecule type" value="Genomic_DNA"/>
</dbReference>
<evidence type="ECO:0008006" key="5">
    <source>
        <dbReference type="Google" id="ProtNLM"/>
    </source>
</evidence>
<dbReference type="InterPro" id="IPR044000">
    <property type="entry name" value="Phage_tube_2"/>
</dbReference>
<dbReference type="OrthoDB" id="6147138at2"/>
<dbReference type="Pfam" id="PF18906">
    <property type="entry name" value="Phage_tube_2"/>
    <property type="match status" value="1"/>
</dbReference>
<accession>A0A411X2S4</accession>
<dbReference type="Proteomes" id="UP000292307">
    <property type="component" value="Chromosome"/>
</dbReference>
<dbReference type="AlphaFoldDB" id="A0A411X2S4"/>
<dbReference type="EMBL" id="BMWV01000023">
    <property type="protein sequence ID" value="GGY68057.1"/>
    <property type="molecule type" value="Genomic_DNA"/>
</dbReference>
<keyword evidence="3" id="KW-1185">Reference proteome</keyword>
<evidence type="ECO:0000313" key="4">
    <source>
        <dbReference type="Proteomes" id="UP000628442"/>
    </source>
</evidence>
<reference evidence="1" key="1">
    <citation type="journal article" date="2014" name="Int. J. Syst. Evol. Microbiol.">
        <title>Complete genome sequence of Corynebacterium casei LMG S-19264T (=DSM 44701T), isolated from a smear-ripened cheese.</title>
        <authorList>
            <consortium name="US DOE Joint Genome Institute (JGI-PGF)"/>
            <person name="Walter F."/>
            <person name="Albersmeier A."/>
            <person name="Kalinowski J."/>
            <person name="Ruckert C."/>
        </authorList>
    </citation>
    <scope>NUCLEOTIDE SEQUENCE</scope>
    <source>
        <strain evidence="1">KCTC 12343</strain>
    </source>
</reference>
<dbReference type="RefSeq" id="WP_131147392.1">
    <property type="nucleotide sequence ID" value="NZ_BMWV01000023.1"/>
</dbReference>